<feature type="transmembrane region" description="Helical" evidence="6">
    <location>
        <begin position="257"/>
        <end position="276"/>
    </location>
</feature>
<dbReference type="Pfam" id="PF03176">
    <property type="entry name" value="MMPL"/>
    <property type="match status" value="1"/>
</dbReference>
<evidence type="ECO:0000259" key="7">
    <source>
        <dbReference type="PROSITE" id="PS50156"/>
    </source>
</evidence>
<keyword evidence="3 6" id="KW-0812">Transmembrane</keyword>
<dbReference type="PROSITE" id="PS50156">
    <property type="entry name" value="SSD"/>
    <property type="match status" value="1"/>
</dbReference>
<comment type="subcellular location">
    <subcellularLocation>
        <location evidence="1">Cell membrane</location>
        <topology evidence="1">Multi-pass membrane protein</topology>
    </subcellularLocation>
</comment>
<dbReference type="RefSeq" id="WP_111230462.1">
    <property type="nucleotide sequence ID" value="NZ_NBIU01000033.1"/>
</dbReference>
<dbReference type="Proteomes" id="UP000249746">
    <property type="component" value="Unassembled WGS sequence"/>
</dbReference>
<proteinExistence type="predicted"/>
<dbReference type="Gene3D" id="1.20.1640.10">
    <property type="entry name" value="Multidrug efflux transporter AcrB transmembrane domain"/>
    <property type="match status" value="2"/>
</dbReference>
<feature type="domain" description="SSD" evidence="7">
    <location>
        <begin position="283"/>
        <end position="410"/>
    </location>
</feature>
<evidence type="ECO:0000256" key="5">
    <source>
        <dbReference type="ARBA" id="ARBA00023136"/>
    </source>
</evidence>
<evidence type="ECO:0000256" key="3">
    <source>
        <dbReference type="ARBA" id="ARBA00022692"/>
    </source>
</evidence>
<organism evidence="8 9">
    <name type="scientific">Helicobacter valdiviensis</name>
    <dbReference type="NCBI Taxonomy" id="1458358"/>
    <lineage>
        <taxon>Bacteria</taxon>
        <taxon>Pseudomonadati</taxon>
        <taxon>Campylobacterota</taxon>
        <taxon>Epsilonproteobacteria</taxon>
        <taxon>Campylobacterales</taxon>
        <taxon>Helicobacteraceae</taxon>
        <taxon>Helicobacter</taxon>
    </lineage>
</organism>
<feature type="transmembrane region" description="Helical" evidence="6">
    <location>
        <begin position="361"/>
        <end position="379"/>
    </location>
</feature>
<feature type="transmembrane region" description="Helical" evidence="6">
    <location>
        <begin position="711"/>
        <end position="732"/>
    </location>
</feature>
<reference evidence="8 9" key="1">
    <citation type="submission" date="2017-03" db="EMBL/GenBank/DDBJ databases">
        <title>Genomic and clinical evidence uncovers the enterohepatic species Helicobacter valdiviensis as a potential human intestinal pathogen.</title>
        <authorList>
            <person name="Fresia P."/>
            <person name="Jara R."/>
            <person name="Sierra R."/>
            <person name="Ferres I."/>
            <person name="Greif G."/>
            <person name="Iraola G."/>
            <person name="Collado L."/>
        </authorList>
    </citation>
    <scope>NUCLEOTIDE SEQUENCE [LARGE SCALE GENOMIC DNA]</scope>
    <source>
        <strain evidence="8 9">WBE14</strain>
    </source>
</reference>
<evidence type="ECO:0000256" key="2">
    <source>
        <dbReference type="ARBA" id="ARBA00022475"/>
    </source>
</evidence>
<dbReference type="InterPro" id="IPR050545">
    <property type="entry name" value="Mycobact_MmpL"/>
</dbReference>
<dbReference type="SUPFAM" id="SSF82866">
    <property type="entry name" value="Multidrug efflux transporter AcrB transmembrane domain"/>
    <property type="match status" value="2"/>
</dbReference>
<evidence type="ECO:0000256" key="1">
    <source>
        <dbReference type="ARBA" id="ARBA00004651"/>
    </source>
</evidence>
<feature type="transmembrane region" description="Helical" evidence="6">
    <location>
        <begin position="315"/>
        <end position="334"/>
    </location>
</feature>
<feature type="transmembrane region" description="Helical" evidence="6">
    <location>
        <begin position="782"/>
        <end position="808"/>
    </location>
</feature>
<evidence type="ECO:0000256" key="4">
    <source>
        <dbReference type="ARBA" id="ARBA00022989"/>
    </source>
</evidence>
<keyword evidence="4 6" id="KW-1133">Transmembrane helix</keyword>
<feature type="transmembrane region" description="Helical" evidence="6">
    <location>
        <begin position="753"/>
        <end position="776"/>
    </location>
</feature>
<gene>
    <name evidence="8" type="ORF">B6S12_08960</name>
</gene>
<dbReference type="InterPro" id="IPR000731">
    <property type="entry name" value="SSD"/>
</dbReference>
<evidence type="ECO:0000313" key="8">
    <source>
        <dbReference type="EMBL" id="PZT47472.1"/>
    </source>
</evidence>
<accession>A0A2W6MSS0</accession>
<keyword evidence="9" id="KW-1185">Reference proteome</keyword>
<name>A0A2W6MSS0_9HELI</name>
<feature type="transmembrane region" description="Helical" evidence="6">
    <location>
        <begin position="385"/>
        <end position="411"/>
    </location>
</feature>
<dbReference type="EMBL" id="NBIU01000033">
    <property type="protein sequence ID" value="PZT47472.1"/>
    <property type="molecule type" value="Genomic_DNA"/>
</dbReference>
<dbReference type="PANTHER" id="PTHR33406">
    <property type="entry name" value="MEMBRANE PROTEIN MJ1562-RELATED"/>
    <property type="match status" value="1"/>
</dbReference>
<comment type="caution">
    <text evidence="8">The sequence shown here is derived from an EMBL/GenBank/DDBJ whole genome shotgun (WGS) entry which is preliminary data.</text>
</comment>
<evidence type="ECO:0000256" key="6">
    <source>
        <dbReference type="SAM" id="Phobius"/>
    </source>
</evidence>
<feature type="transmembrane region" description="Helical" evidence="6">
    <location>
        <begin position="12"/>
        <end position="41"/>
    </location>
</feature>
<feature type="transmembrane region" description="Helical" evidence="6">
    <location>
        <begin position="281"/>
        <end position="303"/>
    </location>
</feature>
<sequence>MKSLLTPSKNNLLYLLFLAIIKHPLYFLGFLFISFVVFAFYTLKLPIDASADSFILENDKDLQTYQRIAKDFKSEDFLLLAFVPNDGDIFSKNSLKTLKNITKDLEEMPKIKQVVNILNVPLLKSSPGLELKEILDKNPTLLSKEVDLNAAKKELTNHPFYKENLLSLDSKIAGILIYLQENKTLLDLKEQKKLALDTTQKEILNQLIEKHKAQEQEILKQTINSIKALNLKYQDKLYLGGMSMIANDMIAYVKSDIITYGSSLALILCIMLWFFFRVYRFIILTFLACLSTLVISSGIFAFFGYEITVVSSNYVSLLLIINMSLLIHLLTTYLENLKKFPNAKPKNLILASLLSKASPSFYAVLTTIIGFLSLVFSNIEPIIKLGIIMSIGVSISLLSTFIVFGAFNALFPLPSYPKNMPSWNVLWLKTCAKIAIFHRSKIYFTSFLIIIFAIVGIINLKVENSFVNYFKDNSDIKQGLLVIDKNLGGTIPLEIIIQFNSQKETASDEELSEFEEEFTELAQNEAYWFDSQKLRVAKNIHQHLEKLDNVGAILSLNSLLELTNELQLDSSEFIIPFLYQNSNDNLKSQLFSPYVNIQNNELRFVLRTIDSSPTLHRDTFIKDLQKDLSLLLKDENVTLTINGAMVLYNNLLQTLISSQVDTLSLVVFVIFLVFLIVFRNLRYSFIALFSNLIPLGIIFGIIGVAKIPLDLMGVTIAAISLGIGVDSAIHYIHRFREEIKHKSLQDAIIATHASIGSAIYYTTLMIVVGFCAMMSSNFIPTIYFGFLTTLVMLCMLASSLFLLPSLLLSFGKKS</sequence>
<evidence type="ECO:0000313" key="9">
    <source>
        <dbReference type="Proteomes" id="UP000249746"/>
    </source>
</evidence>
<dbReference type="PANTHER" id="PTHR33406:SF12">
    <property type="entry name" value="BLR2997 PROTEIN"/>
    <property type="match status" value="1"/>
</dbReference>
<feature type="transmembrane region" description="Helical" evidence="6">
    <location>
        <begin position="442"/>
        <end position="460"/>
    </location>
</feature>
<keyword evidence="2" id="KW-1003">Cell membrane</keyword>
<keyword evidence="5 6" id="KW-0472">Membrane</keyword>
<feature type="transmembrane region" description="Helical" evidence="6">
    <location>
        <begin position="685"/>
        <end position="705"/>
    </location>
</feature>
<feature type="transmembrane region" description="Helical" evidence="6">
    <location>
        <begin position="662"/>
        <end position="678"/>
    </location>
</feature>
<dbReference type="InterPro" id="IPR004869">
    <property type="entry name" value="MMPL_dom"/>
</dbReference>
<dbReference type="AlphaFoldDB" id="A0A2W6MSS0"/>
<dbReference type="GO" id="GO:0005886">
    <property type="term" value="C:plasma membrane"/>
    <property type="evidence" value="ECO:0007669"/>
    <property type="project" value="UniProtKB-SubCell"/>
</dbReference>
<dbReference type="OrthoDB" id="5429313at2"/>
<protein>
    <recommendedName>
        <fullName evidence="7">SSD domain-containing protein</fullName>
    </recommendedName>
</protein>